<gene>
    <name evidence="2" type="ORF">GV828_10915</name>
</gene>
<keyword evidence="3" id="KW-1185">Reference proteome</keyword>
<name>A0ABW9ZC86_9FLAO</name>
<protein>
    <recommendedName>
        <fullName evidence="1">YchJ-like middle NTF2-like domain-containing protein</fullName>
    </recommendedName>
</protein>
<feature type="domain" description="YchJ-like middle NTF2-like" evidence="1">
    <location>
        <begin position="28"/>
        <end position="121"/>
    </location>
</feature>
<dbReference type="EMBL" id="JAABLM010000013">
    <property type="protein sequence ID" value="NBL65711.1"/>
    <property type="molecule type" value="Genomic_DNA"/>
</dbReference>
<reference evidence="3" key="1">
    <citation type="submission" date="2020-01" db="EMBL/GenBank/DDBJ databases">
        <title>Sphingomonas sp. strain CSW-10.</title>
        <authorList>
            <person name="Chen W.-M."/>
        </authorList>
    </citation>
    <scope>NUCLEOTIDE SEQUENCE [LARGE SCALE GENOMIC DNA]</scope>
    <source>
        <strain evidence="3">NST-5</strain>
    </source>
</reference>
<dbReference type="PANTHER" id="PTHR33747:SF1">
    <property type="entry name" value="ADENYLATE CYCLASE-ASSOCIATED CAP C-TERMINAL DOMAIN-CONTAINING PROTEIN"/>
    <property type="match status" value="1"/>
</dbReference>
<sequence>MPDCYCGSTISIENCCLPFIENLRVPATAEQLMRSRYVAYVLKNADYLIETTHIQTRNFHHKKDILEWANSTYWLKLEIINFSNTSVEFKAYYLNNQLFTNVHHEKSNFLFQDGKWFYVDGQIF</sequence>
<evidence type="ECO:0000313" key="2">
    <source>
        <dbReference type="EMBL" id="NBL65711.1"/>
    </source>
</evidence>
<proteinExistence type="predicted"/>
<dbReference type="RefSeq" id="WP_166537529.1">
    <property type="nucleotide sequence ID" value="NZ_JAABLM010000013.1"/>
</dbReference>
<comment type="caution">
    <text evidence="2">The sequence shown here is derived from an EMBL/GenBank/DDBJ whole genome shotgun (WGS) entry which is preliminary data.</text>
</comment>
<dbReference type="InterPro" id="IPR032710">
    <property type="entry name" value="NTF2-like_dom_sf"/>
</dbReference>
<evidence type="ECO:0000313" key="3">
    <source>
        <dbReference type="Proteomes" id="UP000798602"/>
    </source>
</evidence>
<evidence type="ECO:0000259" key="1">
    <source>
        <dbReference type="Pfam" id="PF17775"/>
    </source>
</evidence>
<dbReference type="InterPro" id="IPR048469">
    <property type="entry name" value="YchJ-like_M"/>
</dbReference>
<organism evidence="2 3">
    <name type="scientific">Flavobacterium ichthyis</name>
    <dbReference type="NCBI Taxonomy" id="2698827"/>
    <lineage>
        <taxon>Bacteria</taxon>
        <taxon>Pseudomonadati</taxon>
        <taxon>Bacteroidota</taxon>
        <taxon>Flavobacteriia</taxon>
        <taxon>Flavobacteriales</taxon>
        <taxon>Flavobacteriaceae</taxon>
        <taxon>Flavobacterium</taxon>
    </lineage>
</organism>
<dbReference type="Proteomes" id="UP000798602">
    <property type="component" value="Unassembled WGS sequence"/>
</dbReference>
<dbReference type="PANTHER" id="PTHR33747">
    <property type="entry name" value="UPF0225 PROTEIN SCO1677"/>
    <property type="match status" value="1"/>
</dbReference>
<dbReference type="Pfam" id="PF17775">
    <property type="entry name" value="YchJ_M-like"/>
    <property type="match status" value="1"/>
</dbReference>
<dbReference type="SUPFAM" id="SSF54427">
    <property type="entry name" value="NTF2-like"/>
    <property type="match status" value="1"/>
</dbReference>
<accession>A0ABW9ZC86</accession>
<dbReference type="Gene3D" id="3.10.450.50">
    <property type="match status" value="1"/>
</dbReference>